<evidence type="ECO:0000313" key="1">
    <source>
        <dbReference type="EMBL" id="HJE86623.1"/>
    </source>
</evidence>
<reference evidence="1" key="1">
    <citation type="journal article" date="2021" name="PeerJ">
        <title>Extensive microbial diversity within the chicken gut microbiome revealed by metagenomics and culture.</title>
        <authorList>
            <person name="Gilroy R."/>
            <person name="Ravi A."/>
            <person name="Getino M."/>
            <person name="Pursley I."/>
            <person name="Horton D.L."/>
            <person name="Alikhan N.F."/>
            <person name="Baker D."/>
            <person name="Gharbi K."/>
            <person name="Hall N."/>
            <person name="Watson M."/>
            <person name="Adriaenssens E.M."/>
            <person name="Foster-Nyarko E."/>
            <person name="Jarju S."/>
            <person name="Secka A."/>
            <person name="Antonio M."/>
            <person name="Oren A."/>
            <person name="Chaudhuri R.R."/>
            <person name="La Ragione R."/>
            <person name="Hildebrand F."/>
            <person name="Pallen M.J."/>
        </authorList>
    </citation>
    <scope>NUCLEOTIDE SEQUENCE</scope>
    <source>
        <strain evidence="1">CHK173-2145</strain>
    </source>
</reference>
<accession>A0A921F007</accession>
<gene>
    <name evidence="1" type="ORF">K8U88_03455</name>
</gene>
<evidence type="ECO:0000313" key="2">
    <source>
        <dbReference type="Proteomes" id="UP000721920"/>
    </source>
</evidence>
<feature type="non-terminal residue" evidence="1">
    <location>
        <position position="1"/>
    </location>
</feature>
<dbReference type="AlphaFoldDB" id="A0A921F007"/>
<dbReference type="EMBL" id="DYXN01000053">
    <property type="protein sequence ID" value="HJE86623.1"/>
    <property type="molecule type" value="Genomic_DNA"/>
</dbReference>
<protein>
    <submittedName>
        <fullName evidence="1">Uncharacterized protein</fullName>
    </submittedName>
</protein>
<proteinExistence type="predicted"/>
<sequence length="191" mass="21833">SGAVHYNRLKKLRYATMKPMHAMTIPITKANFKPVKLKAPDRTLLFQQGTGFKVASQEKEALVTTPAFYLTLDNYLQYYSAKDIAKYAPSGLYKSVSGRNVWKPTASVKVRKVTVKGKTTTIDYAKPLKGMPNRKLSKGHYRLKIVHNTKQHHQVFFPDGYTEDATWTTYKVNGKNYYVGESIEIKDYLDE</sequence>
<name>A0A921F007_9LACO</name>
<reference evidence="1" key="2">
    <citation type="submission" date="2021-09" db="EMBL/GenBank/DDBJ databases">
        <authorList>
            <person name="Gilroy R."/>
        </authorList>
    </citation>
    <scope>NUCLEOTIDE SEQUENCE</scope>
    <source>
        <strain evidence="1">CHK173-2145</strain>
    </source>
</reference>
<dbReference type="Proteomes" id="UP000721920">
    <property type="component" value="Unassembled WGS sequence"/>
</dbReference>
<comment type="caution">
    <text evidence="1">The sequence shown here is derived from an EMBL/GenBank/DDBJ whole genome shotgun (WGS) entry which is preliminary data.</text>
</comment>
<organism evidence="1 2">
    <name type="scientific">Levilactobacillus hammesii</name>
    <dbReference type="NCBI Taxonomy" id="267633"/>
    <lineage>
        <taxon>Bacteria</taxon>
        <taxon>Bacillati</taxon>
        <taxon>Bacillota</taxon>
        <taxon>Bacilli</taxon>
        <taxon>Lactobacillales</taxon>
        <taxon>Lactobacillaceae</taxon>
        <taxon>Levilactobacillus</taxon>
    </lineage>
</organism>